<keyword evidence="3" id="KW-0862">Zinc</keyword>
<dbReference type="SMART" id="SM00249">
    <property type="entry name" value="PHD"/>
    <property type="match status" value="1"/>
</dbReference>
<dbReference type="InterPro" id="IPR013083">
    <property type="entry name" value="Znf_RING/FYVE/PHD"/>
</dbReference>
<evidence type="ECO:0000256" key="2">
    <source>
        <dbReference type="ARBA" id="ARBA00022771"/>
    </source>
</evidence>
<dbReference type="EMBL" id="WJXA01000012">
    <property type="protein sequence ID" value="KAF7123611.1"/>
    <property type="molecule type" value="Genomic_DNA"/>
</dbReference>
<dbReference type="AlphaFoldDB" id="A0A834G8I5"/>
<feature type="domain" description="Zinc finger PHD-type" evidence="4">
    <location>
        <begin position="101"/>
        <end position="147"/>
    </location>
</feature>
<evidence type="ECO:0000313" key="6">
    <source>
        <dbReference type="Proteomes" id="UP000626092"/>
    </source>
</evidence>
<keyword evidence="2" id="KW-0863">Zinc-finger</keyword>
<dbReference type="Gene3D" id="3.30.40.10">
    <property type="entry name" value="Zinc/RING finger domain, C3HC4 (zinc finger)"/>
    <property type="match status" value="1"/>
</dbReference>
<dbReference type="PANTHER" id="PTHR46508">
    <property type="entry name" value="PHD FINGER FAMILY PROTEIN"/>
    <property type="match status" value="1"/>
</dbReference>
<proteinExistence type="predicted"/>
<sequence length="175" mass="19625">MIPVILYTKDHPSRRGLKNYSLHPILILCEEENVRTLADFRSLRFMPEANCVSHSKTSTTYLESGVSLLQCQKDAWNTQEESRRFGFHTVDKIGDDPCDDTCSLCGDGGDLMCCDGCPATFHQSCLIIKKLPHGHRRRLNCTCKFCGISGETTTPRNGKTVCALQTCRLFVKKCS</sequence>
<dbReference type="Proteomes" id="UP000626092">
    <property type="component" value="Unassembled WGS sequence"/>
</dbReference>
<comment type="caution">
    <text evidence="5">The sequence shown here is derived from an EMBL/GenBank/DDBJ whole genome shotgun (WGS) entry which is preliminary data.</text>
</comment>
<name>A0A834G8I5_RHOSS</name>
<dbReference type="InterPro" id="IPR011011">
    <property type="entry name" value="Znf_FYVE_PHD"/>
</dbReference>
<evidence type="ECO:0000259" key="4">
    <source>
        <dbReference type="SMART" id="SM00249"/>
    </source>
</evidence>
<dbReference type="OrthoDB" id="1686746at2759"/>
<evidence type="ECO:0000256" key="1">
    <source>
        <dbReference type="ARBA" id="ARBA00022723"/>
    </source>
</evidence>
<dbReference type="PANTHER" id="PTHR46508:SF3">
    <property type="entry name" value="ACYL-COA N-ACYLTRANSFERASE WITH RING_FYVE_PHD-TYPE ZINC FINGER PROTEIN"/>
    <property type="match status" value="1"/>
</dbReference>
<dbReference type="SUPFAM" id="SSF57903">
    <property type="entry name" value="FYVE/PHD zinc finger"/>
    <property type="match status" value="1"/>
</dbReference>
<reference evidence="5" key="1">
    <citation type="submission" date="2019-11" db="EMBL/GenBank/DDBJ databases">
        <authorList>
            <person name="Liu Y."/>
            <person name="Hou J."/>
            <person name="Li T.-Q."/>
            <person name="Guan C.-H."/>
            <person name="Wu X."/>
            <person name="Wu H.-Z."/>
            <person name="Ling F."/>
            <person name="Zhang R."/>
            <person name="Shi X.-G."/>
            <person name="Ren J.-P."/>
            <person name="Chen E.-F."/>
            <person name="Sun J.-M."/>
        </authorList>
    </citation>
    <scope>NUCLEOTIDE SEQUENCE</scope>
    <source>
        <strain evidence="5">Adult_tree_wgs_1</strain>
        <tissue evidence="5">Leaves</tissue>
    </source>
</reference>
<keyword evidence="1" id="KW-0479">Metal-binding</keyword>
<dbReference type="InterPro" id="IPR001965">
    <property type="entry name" value="Znf_PHD"/>
</dbReference>
<dbReference type="GO" id="GO:0008270">
    <property type="term" value="F:zinc ion binding"/>
    <property type="evidence" value="ECO:0007669"/>
    <property type="project" value="UniProtKB-KW"/>
</dbReference>
<protein>
    <recommendedName>
        <fullName evidence="4">Zinc finger PHD-type domain-containing protein</fullName>
    </recommendedName>
</protein>
<keyword evidence="6" id="KW-1185">Reference proteome</keyword>
<evidence type="ECO:0000256" key="3">
    <source>
        <dbReference type="ARBA" id="ARBA00022833"/>
    </source>
</evidence>
<accession>A0A834G8I5</accession>
<organism evidence="5 6">
    <name type="scientific">Rhododendron simsii</name>
    <name type="common">Sims's rhododendron</name>
    <dbReference type="NCBI Taxonomy" id="118357"/>
    <lineage>
        <taxon>Eukaryota</taxon>
        <taxon>Viridiplantae</taxon>
        <taxon>Streptophyta</taxon>
        <taxon>Embryophyta</taxon>
        <taxon>Tracheophyta</taxon>
        <taxon>Spermatophyta</taxon>
        <taxon>Magnoliopsida</taxon>
        <taxon>eudicotyledons</taxon>
        <taxon>Gunneridae</taxon>
        <taxon>Pentapetalae</taxon>
        <taxon>asterids</taxon>
        <taxon>Ericales</taxon>
        <taxon>Ericaceae</taxon>
        <taxon>Ericoideae</taxon>
        <taxon>Rhodoreae</taxon>
        <taxon>Rhododendron</taxon>
    </lineage>
</organism>
<evidence type="ECO:0000313" key="5">
    <source>
        <dbReference type="EMBL" id="KAF7123611.1"/>
    </source>
</evidence>
<gene>
    <name evidence="5" type="ORF">RHSIM_Rhsim12G0128700</name>
</gene>